<organism evidence="1 2">
    <name type="scientific">Stephania japonica</name>
    <dbReference type="NCBI Taxonomy" id="461633"/>
    <lineage>
        <taxon>Eukaryota</taxon>
        <taxon>Viridiplantae</taxon>
        <taxon>Streptophyta</taxon>
        <taxon>Embryophyta</taxon>
        <taxon>Tracheophyta</taxon>
        <taxon>Spermatophyta</taxon>
        <taxon>Magnoliopsida</taxon>
        <taxon>Ranunculales</taxon>
        <taxon>Menispermaceae</taxon>
        <taxon>Menispermoideae</taxon>
        <taxon>Cissampelideae</taxon>
        <taxon>Stephania</taxon>
    </lineage>
</organism>
<proteinExistence type="predicted"/>
<protein>
    <submittedName>
        <fullName evidence="1">Uncharacterized protein</fullName>
    </submittedName>
</protein>
<keyword evidence="2" id="KW-1185">Reference proteome</keyword>
<dbReference type="EMBL" id="JBBNAE010000006">
    <property type="protein sequence ID" value="KAK9116633.1"/>
    <property type="molecule type" value="Genomic_DNA"/>
</dbReference>
<dbReference type="AlphaFoldDB" id="A0AAP0NRH8"/>
<evidence type="ECO:0000313" key="2">
    <source>
        <dbReference type="Proteomes" id="UP001417504"/>
    </source>
</evidence>
<name>A0AAP0NRH8_9MAGN</name>
<gene>
    <name evidence="1" type="ORF">Sjap_015580</name>
</gene>
<evidence type="ECO:0000313" key="1">
    <source>
        <dbReference type="EMBL" id="KAK9116633.1"/>
    </source>
</evidence>
<reference evidence="1 2" key="1">
    <citation type="submission" date="2024-01" db="EMBL/GenBank/DDBJ databases">
        <title>Genome assemblies of Stephania.</title>
        <authorList>
            <person name="Yang L."/>
        </authorList>
    </citation>
    <scope>NUCLEOTIDE SEQUENCE [LARGE SCALE GENOMIC DNA]</scope>
    <source>
        <strain evidence="1">QJT</strain>
        <tissue evidence="1">Leaf</tissue>
    </source>
</reference>
<accession>A0AAP0NRH8</accession>
<sequence length="106" mass="12222">MILNEQVFGLSCYRGADDQSYIKYVTALNGKALANWGSPTWFSWDSRLAGTQILRQRHPAEHMRLALNSNVLRRIFLQFGKILILELANVLKFLLGRLYLENDPLK</sequence>
<dbReference type="Proteomes" id="UP001417504">
    <property type="component" value="Unassembled WGS sequence"/>
</dbReference>
<comment type="caution">
    <text evidence="1">The sequence shown here is derived from an EMBL/GenBank/DDBJ whole genome shotgun (WGS) entry which is preliminary data.</text>
</comment>